<dbReference type="AlphaFoldDB" id="A0A7X0M5C2"/>
<evidence type="ECO:0000256" key="2">
    <source>
        <dbReference type="ARBA" id="ARBA00009819"/>
    </source>
</evidence>
<keyword evidence="5 12" id="KW-0349">Heme</keyword>
<evidence type="ECO:0000313" key="14">
    <source>
        <dbReference type="Proteomes" id="UP000555564"/>
    </source>
</evidence>
<keyword evidence="4 12" id="KW-1003">Cell membrane</keyword>
<keyword evidence="3 12" id="KW-0813">Transport</keyword>
<keyword evidence="13" id="KW-0560">Oxidoreductase</keyword>
<proteinExistence type="inferred from homology"/>
<dbReference type="PIRSF" id="PIRSF006446">
    <property type="entry name" value="Cyt_quinol_oxidase_1"/>
    <property type="match status" value="1"/>
</dbReference>
<name>A0A7X0M5C2_9ACTN</name>
<evidence type="ECO:0000256" key="5">
    <source>
        <dbReference type="ARBA" id="ARBA00022617"/>
    </source>
</evidence>
<evidence type="ECO:0000256" key="6">
    <source>
        <dbReference type="ARBA" id="ARBA00022692"/>
    </source>
</evidence>
<dbReference type="GO" id="GO:0046872">
    <property type="term" value="F:metal ion binding"/>
    <property type="evidence" value="ECO:0007669"/>
    <property type="project" value="UniProtKB-UniRule"/>
</dbReference>
<feature type="transmembrane region" description="Helical" evidence="12">
    <location>
        <begin position="219"/>
        <end position="241"/>
    </location>
</feature>
<feature type="transmembrane region" description="Helical" evidence="12">
    <location>
        <begin position="20"/>
        <end position="41"/>
    </location>
</feature>
<keyword evidence="11 12" id="KW-0472">Membrane</keyword>
<feature type="transmembrane region" description="Helical" evidence="12">
    <location>
        <begin position="91"/>
        <end position="115"/>
    </location>
</feature>
<keyword evidence="8 12" id="KW-0249">Electron transport</keyword>
<keyword evidence="7 12" id="KW-0479">Metal-binding</keyword>
<evidence type="ECO:0000256" key="1">
    <source>
        <dbReference type="ARBA" id="ARBA00004651"/>
    </source>
</evidence>
<dbReference type="InterPro" id="IPR002585">
    <property type="entry name" value="Cyt-d_ubiquinol_oxidase_su_1"/>
</dbReference>
<evidence type="ECO:0000313" key="13">
    <source>
        <dbReference type="EMBL" id="MBB6470809.1"/>
    </source>
</evidence>
<dbReference type="GO" id="GO:0016682">
    <property type="term" value="F:oxidoreductase activity, acting on diphenols and related substances as donors, oxygen as acceptor"/>
    <property type="evidence" value="ECO:0007669"/>
    <property type="project" value="TreeGrafter"/>
</dbReference>
<feature type="transmembrane region" description="Helical" evidence="12">
    <location>
        <begin position="127"/>
        <end position="150"/>
    </location>
</feature>
<evidence type="ECO:0000256" key="9">
    <source>
        <dbReference type="ARBA" id="ARBA00022989"/>
    </source>
</evidence>
<evidence type="ECO:0000256" key="4">
    <source>
        <dbReference type="ARBA" id="ARBA00022475"/>
    </source>
</evidence>
<dbReference type="Pfam" id="PF01654">
    <property type="entry name" value="Cyt_bd_oxida_I"/>
    <property type="match status" value="1"/>
</dbReference>
<evidence type="ECO:0000256" key="12">
    <source>
        <dbReference type="PIRNR" id="PIRNR006446"/>
    </source>
</evidence>
<keyword evidence="14" id="KW-1185">Reference proteome</keyword>
<accession>A0A7X0M5C2</accession>
<protein>
    <submittedName>
        <fullName evidence="13">Cytochrome d ubiquinol oxidase subunit I</fullName>
        <ecNumber evidence="13">1.10.3.-</ecNumber>
    </submittedName>
</protein>
<feature type="transmembrane region" description="Helical" evidence="12">
    <location>
        <begin position="330"/>
        <end position="352"/>
    </location>
</feature>
<feature type="transmembrane region" description="Helical" evidence="12">
    <location>
        <begin position="186"/>
        <end position="207"/>
    </location>
</feature>
<evidence type="ECO:0000256" key="8">
    <source>
        <dbReference type="ARBA" id="ARBA00022982"/>
    </source>
</evidence>
<comment type="caution">
    <text evidence="13">The sequence shown here is derived from an EMBL/GenBank/DDBJ whole genome shotgun (WGS) entry which is preliminary data.</text>
</comment>
<reference evidence="13 14" key="1">
    <citation type="submission" date="2020-08" db="EMBL/GenBank/DDBJ databases">
        <title>Sequencing the genomes of 1000 actinobacteria strains.</title>
        <authorList>
            <person name="Klenk H.-P."/>
        </authorList>
    </citation>
    <scope>NUCLEOTIDE SEQUENCE [LARGE SCALE GENOMIC DNA]</scope>
    <source>
        <strain evidence="13 14">DSM 44936</strain>
    </source>
</reference>
<dbReference type="RefSeq" id="WP_184978118.1">
    <property type="nucleotide sequence ID" value="NZ_BAAALO010000006.1"/>
</dbReference>
<feature type="transmembrane region" description="Helical" evidence="12">
    <location>
        <begin position="414"/>
        <end position="437"/>
    </location>
</feature>
<comment type="subcellular location">
    <subcellularLocation>
        <location evidence="1">Cell membrane</location>
        <topology evidence="1">Multi-pass membrane protein</topology>
    </subcellularLocation>
</comment>
<evidence type="ECO:0000256" key="3">
    <source>
        <dbReference type="ARBA" id="ARBA00022448"/>
    </source>
</evidence>
<dbReference type="PANTHER" id="PTHR30365">
    <property type="entry name" value="CYTOCHROME D UBIQUINOL OXIDASE"/>
    <property type="match status" value="1"/>
</dbReference>
<dbReference type="GO" id="GO:0019646">
    <property type="term" value="P:aerobic electron transport chain"/>
    <property type="evidence" value="ECO:0007669"/>
    <property type="project" value="InterPro"/>
</dbReference>
<dbReference type="PANTHER" id="PTHR30365:SF15">
    <property type="entry name" value="CYTOCHROME BD UBIQUINOL OXIDASE SUBUNIT 1"/>
    <property type="match status" value="1"/>
</dbReference>
<sequence length="462" mass="50691">MDVLDLSRWQFGITTVYHFLFVPLTIGLSLVVAGLQTAWYRTKKPAYLRLTRFWGRLFLINFAMGVVTGIVQEFQFGMNWSEYSRFVGDVFGAPLAMEGLIAFFLESTFLGLWIFGWDKLPPRVHLATIWLASIGTALSAYFILAANSWMQHPVGYRINPVTHRAELTDIWAVLTNSTTLVTFPHVIFGAFVTAGAFVAGISAWQIARRRDVAMFRTSLRLAMVVGLVAAGGVALSGHWQAQIMTEQQPMKMAAAEALWQDESSAGFSLFAIGDVENGRNRVNLQVPNGLSVLATNTLDGRVEGINDIQARYLALYGAGDYRPVIGLAYWSFRLMIGFGFLAGLLSLAGLWLTRRGRTPASPWFTRVAVAGIALPFLANSLGWVFTEMGRQPWTVFGVMRTAAAVSPGADVPEVAISLVGFTLVYAVLAAIEVRLLLKFIRLGPEPDPGAETPAEPLPALSY</sequence>
<dbReference type="GO" id="GO:0070069">
    <property type="term" value="C:cytochrome complex"/>
    <property type="evidence" value="ECO:0007669"/>
    <property type="project" value="UniProtKB-UniRule"/>
</dbReference>
<dbReference type="GO" id="GO:0009055">
    <property type="term" value="F:electron transfer activity"/>
    <property type="evidence" value="ECO:0007669"/>
    <property type="project" value="UniProtKB-UniRule"/>
</dbReference>
<keyword evidence="10 12" id="KW-0408">Iron</keyword>
<organism evidence="13 14">
    <name type="scientific">Sphaerisporangium rubeum</name>
    <dbReference type="NCBI Taxonomy" id="321317"/>
    <lineage>
        <taxon>Bacteria</taxon>
        <taxon>Bacillati</taxon>
        <taxon>Actinomycetota</taxon>
        <taxon>Actinomycetes</taxon>
        <taxon>Streptosporangiales</taxon>
        <taxon>Streptosporangiaceae</taxon>
        <taxon>Sphaerisporangium</taxon>
    </lineage>
</organism>
<keyword evidence="9 12" id="KW-1133">Transmembrane helix</keyword>
<evidence type="ECO:0000256" key="7">
    <source>
        <dbReference type="ARBA" id="ARBA00022723"/>
    </source>
</evidence>
<evidence type="ECO:0000256" key="10">
    <source>
        <dbReference type="ARBA" id="ARBA00023004"/>
    </source>
</evidence>
<feature type="transmembrane region" description="Helical" evidence="12">
    <location>
        <begin position="364"/>
        <end position="385"/>
    </location>
</feature>
<comment type="similarity">
    <text evidence="2 12">Belongs to the cytochrome ubiquinol oxidase subunit 1 family.</text>
</comment>
<keyword evidence="6 12" id="KW-0812">Transmembrane</keyword>
<evidence type="ECO:0000256" key="11">
    <source>
        <dbReference type="ARBA" id="ARBA00023136"/>
    </source>
</evidence>
<dbReference type="GO" id="GO:0020037">
    <property type="term" value="F:heme binding"/>
    <property type="evidence" value="ECO:0007669"/>
    <property type="project" value="TreeGrafter"/>
</dbReference>
<gene>
    <name evidence="13" type="ORF">BJ992_000240</name>
</gene>
<dbReference type="EMBL" id="JACHIU010000001">
    <property type="protein sequence ID" value="MBB6470809.1"/>
    <property type="molecule type" value="Genomic_DNA"/>
</dbReference>
<dbReference type="Proteomes" id="UP000555564">
    <property type="component" value="Unassembled WGS sequence"/>
</dbReference>
<dbReference type="EC" id="1.10.3.-" evidence="13"/>
<feature type="transmembrane region" description="Helical" evidence="12">
    <location>
        <begin position="53"/>
        <end position="71"/>
    </location>
</feature>
<dbReference type="GO" id="GO:0005886">
    <property type="term" value="C:plasma membrane"/>
    <property type="evidence" value="ECO:0007669"/>
    <property type="project" value="UniProtKB-SubCell"/>
</dbReference>